<evidence type="ECO:0000259" key="2">
    <source>
        <dbReference type="Pfam" id="PF26418"/>
    </source>
</evidence>
<reference evidence="3 4" key="1">
    <citation type="journal article" date="2019" name="Int. J. Syst. Evol. Microbiol.">
        <title>The Global Catalogue of Microorganisms (GCM) 10K type strain sequencing project: providing services to taxonomists for standard genome sequencing and annotation.</title>
        <authorList>
            <consortium name="The Broad Institute Genomics Platform"/>
            <consortium name="The Broad Institute Genome Sequencing Center for Infectious Disease"/>
            <person name="Wu L."/>
            <person name="Ma J."/>
        </authorList>
    </citation>
    <scope>NUCLEOTIDE SEQUENCE [LARGE SCALE GENOMIC DNA]</scope>
    <source>
        <strain evidence="3 4">CGMCC 1.12689</strain>
    </source>
</reference>
<proteinExistence type="predicted"/>
<dbReference type="EMBL" id="JBHUDB010000006">
    <property type="protein sequence ID" value="MFD1570977.1"/>
    <property type="molecule type" value="Genomic_DNA"/>
</dbReference>
<organism evidence="3 4">
    <name type="scientific">Halorubrum laminariae</name>
    <dbReference type="NCBI Taxonomy" id="1433523"/>
    <lineage>
        <taxon>Archaea</taxon>
        <taxon>Methanobacteriati</taxon>
        <taxon>Methanobacteriota</taxon>
        <taxon>Stenosarchaea group</taxon>
        <taxon>Halobacteria</taxon>
        <taxon>Halobacteriales</taxon>
        <taxon>Haloferacaceae</taxon>
        <taxon>Halorubrum</taxon>
    </lineage>
</organism>
<feature type="compositionally biased region" description="Basic and acidic residues" evidence="1">
    <location>
        <begin position="26"/>
        <end position="35"/>
    </location>
</feature>
<comment type="caution">
    <text evidence="3">The sequence shown here is derived from an EMBL/GenBank/DDBJ whole genome shotgun (WGS) entry which is preliminary data.</text>
</comment>
<name>A0ABD6C263_9EURY</name>
<dbReference type="InterPro" id="IPR058426">
    <property type="entry name" value="DUF8113"/>
</dbReference>
<feature type="region of interest" description="Disordered" evidence="1">
    <location>
        <begin position="1"/>
        <end position="50"/>
    </location>
</feature>
<sequence length="141" mass="14806">MSDDPPERPDQTNELGETNEADGTDEGDKTERTGETDGSDATDDDPFASELDRARKLLDGEGVEALHVGIVRDGEIDTTFAQRDDEDASEEGLRALALLGAHVRLVANEAGVDASTVAGDAATLAGQVEQIPATADDLPEE</sequence>
<dbReference type="AlphaFoldDB" id="A0ABD6C263"/>
<evidence type="ECO:0000256" key="1">
    <source>
        <dbReference type="SAM" id="MobiDB-lite"/>
    </source>
</evidence>
<dbReference type="RefSeq" id="WP_256418261.1">
    <property type="nucleotide sequence ID" value="NZ_JANHDL010000005.1"/>
</dbReference>
<feature type="compositionally biased region" description="Basic and acidic residues" evidence="1">
    <location>
        <begin position="1"/>
        <end position="11"/>
    </location>
</feature>
<feature type="compositionally biased region" description="Acidic residues" evidence="1">
    <location>
        <begin position="37"/>
        <end position="47"/>
    </location>
</feature>
<dbReference type="Pfam" id="PF26418">
    <property type="entry name" value="DUF8113"/>
    <property type="match status" value="1"/>
</dbReference>
<protein>
    <recommendedName>
        <fullName evidence="2">DUF8113 domain-containing protein</fullName>
    </recommendedName>
</protein>
<evidence type="ECO:0000313" key="4">
    <source>
        <dbReference type="Proteomes" id="UP001597185"/>
    </source>
</evidence>
<feature type="domain" description="DUF8113" evidence="2">
    <location>
        <begin position="42"/>
        <end position="130"/>
    </location>
</feature>
<evidence type="ECO:0000313" key="3">
    <source>
        <dbReference type="EMBL" id="MFD1570977.1"/>
    </source>
</evidence>
<keyword evidence="4" id="KW-1185">Reference proteome</keyword>
<accession>A0ABD6C263</accession>
<gene>
    <name evidence="3" type="ORF">ACFR9T_10325</name>
</gene>
<dbReference type="Proteomes" id="UP001597185">
    <property type="component" value="Unassembled WGS sequence"/>
</dbReference>